<evidence type="ECO:0000256" key="5">
    <source>
        <dbReference type="ARBA" id="ARBA00023239"/>
    </source>
</evidence>
<dbReference type="InterPro" id="IPR034686">
    <property type="entry name" value="Terpene_cyclase-like_2"/>
</dbReference>
<dbReference type="EC" id="4.2.3.-" evidence="6"/>
<dbReference type="Pfam" id="PF19086">
    <property type="entry name" value="Terpene_syn_C_2"/>
    <property type="match status" value="1"/>
</dbReference>
<proteinExistence type="inferred from homology"/>
<dbReference type="PANTHER" id="PTHR35201">
    <property type="entry name" value="TERPENE SYNTHASE"/>
    <property type="match status" value="1"/>
</dbReference>
<keyword evidence="8" id="KW-1185">Reference proteome</keyword>
<keyword evidence="4 6" id="KW-0460">Magnesium</keyword>
<dbReference type="InParanoid" id="A0A165GKJ5"/>
<dbReference type="GO" id="GO:0008299">
    <property type="term" value="P:isoprenoid biosynthetic process"/>
    <property type="evidence" value="ECO:0007669"/>
    <property type="project" value="UniProtKB-ARBA"/>
</dbReference>
<dbReference type="InterPro" id="IPR008949">
    <property type="entry name" value="Isoprenoid_synthase_dom_sf"/>
</dbReference>
<gene>
    <name evidence="7" type="ORF">EXIGLDRAFT_770624</name>
</gene>
<keyword evidence="5 6" id="KW-0456">Lyase</keyword>
<dbReference type="AlphaFoldDB" id="A0A165GKJ5"/>
<sequence>MVGASEYFYVPDLLPVSSGFTLGLNPHYAQASAESRAWLTSHNALSSRTLAIFTRANMEQLVARCYPSAPYDEFRTVCDFVCLLVVIDEMSDEQNGADAHKTGESFLGVLRDPKWDNGTPLAALTREFRARLGDWVDTDAGKRFVHHCENYMNGTIREAGLRERGEILPTAEYQDLRRENSAVRPCVALMEYSLGLNLPDAVHDNEHFGILYWNVIDMVCWANDVYSFAIEHENGLAGNNVVTVLMHDEGINLQTASNRVGEHYKYLVDTYWTAREALSKHTFGDPKLDEQVQSYVREMANWPIGNIVWSFETRRYFGDQKEQVKATRRVNLKRAVTQSSAVALRA</sequence>
<dbReference type="GO" id="GO:0046872">
    <property type="term" value="F:metal ion binding"/>
    <property type="evidence" value="ECO:0007669"/>
    <property type="project" value="UniProtKB-KW"/>
</dbReference>
<evidence type="ECO:0000256" key="6">
    <source>
        <dbReference type="RuleBase" id="RU366034"/>
    </source>
</evidence>
<dbReference type="PANTHER" id="PTHR35201:SF4">
    <property type="entry name" value="BETA-PINACENE SYNTHASE-RELATED"/>
    <property type="match status" value="1"/>
</dbReference>
<accession>A0A165GKJ5</accession>
<dbReference type="OrthoDB" id="2861623at2759"/>
<comment type="cofactor">
    <cofactor evidence="1 6">
        <name>Mg(2+)</name>
        <dbReference type="ChEBI" id="CHEBI:18420"/>
    </cofactor>
</comment>
<organism evidence="7 8">
    <name type="scientific">Exidia glandulosa HHB12029</name>
    <dbReference type="NCBI Taxonomy" id="1314781"/>
    <lineage>
        <taxon>Eukaryota</taxon>
        <taxon>Fungi</taxon>
        <taxon>Dikarya</taxon>
        <taxon>Basidiomycota</taxon>
        <taxon>Agaricomycotina</taxon>
        <taxon>Agaricomycetes</taxon>
        <taxon>Auriculariales</taxon>
        <taxon>Exidiaceae</taxon>
        <taxon>Exidia</taxon>
    </lineage>
</organism>
<evidence type="ECO:0000256" key="2">
    <source>
        <dbReference type="ARBA" id="ARBA00006333"/>
    </source>
</evidence>
<dbReference type="SFLD" id="SFLDG01020">
    <property type="entry name" value="Terpene_Cyclase_Like_2"/>
    <property type="match status" value="1"/>
</dbReference>
<evidence type="ECO:0000256" key="3">
    <source>
        <dbReference type="ARBA" id="ARBA00022723"/>
    </source>
</evidence>
<reference evidence="7 8" key="1">
    <citation type="journal article" date="2016" name="Mol. Biol. Evol.">
        <title>Comparative Genomics of Early-Diverging Mushroom-Forming Fungi Provides Insights into the Origins of Lignocellulose Decay Capabilities.</title>
        <authorList>
            <person name="Nagy L.G."/>
            <person name="Riley R."/>
            <person name="Tritt A."/>
            <person name="Adam C."/>
            <person name="Daum C."/>
            <person name="Floudas D."/>
            <person name="Sun H."/>
            <person name="Yadav J.S."/>
            <person name="Pangilinan J."/>
            <person name="Larsson K.H."/>
            <person name="Matsuura K."/>
            <person name="Barry K."/>
            <person name="Labutti K."/>
            <person name="Kuo R."/>
            <person name="Ohm R.A."/>
            <person name="Bhattacharya S.S."/>
            <person name="Shirouzu T."/>
            <person name="Yoshinaga Y."/>
            <person name="Martin F.M."/>
            <person name="Grigoriev I.V."/>
            <person name="Hibbett D.S."/>
        </authorList>
    </citation>
    <scope>NUCLEOTIDE SEQUENCE [LARGE SCALE GENOMIC DNA]</scope>
    <source>
        <strain evidence="7 8">HHB12029</strain>
    </source>
</reference>
<evidence type="ECO:0000256" key="4">
    <source>
        <dbReference type="ARBA" id="ARBA00022842"/>
    </source>
</evidence>
<protein>
    <recommendedName>
        <fullName evidence="6">Terpene synthase</fullName>
        <ecNumber evidence="6">4.2.3.-</ecNumber>
    </recommendedName>
</protein>
<name>A0A165GKJ5_EXIGL</name>
<evidence type="ECO:0000313" key="8">
    <source>
        <dbReference type="Proteomes" id="UP000077266"/>
    </source>
</evidence>
<dbReference type="SUPFAM" id="SSF48576">
    <property type="entry name" value="Terpenoid synthases"/>
    <property type="match status" value="1"/>
</dbReference>
<dbReference type="GO" id="GO:0010333">
    <property type="term" value="F:terpene synthase activity"/>
    <property type="evidence" value="ECO:0007669"/>
    <property type="project" value="InterPro"/>
</dbReference>
<dbReference type="STRING" id="1314781.A0A165GKJ5"/>
<comment type="similarity">
    <text evidence="2 6">Belongs to the terpene synthase family.</text>
</comment>
<dbReference type="EMBL" id="KV426044">
    <property type="protein sequence ID" value="KZV90657.1"/>
    <property type="molecule type" value="Genomic_DNA"/>
</dbReference>
<keyword evidence="3 6" id="KW-0479">Metal-binding</keyword>
<dbReference type="Gene3D" id="1.10.600.10">
    <property type="entry name" value="Farnesyl Diphosphate Synthase"/>
    <property type="match status" value="1"/>
</dbReference>
<dbReference type="Proteomes" id="UP000077266">
    <property type="component" value="Unassembled WGS sequence"/>
</dbReference>
<evidence type="ECO:0000313" key="7">
    <source>
        <dbReference type="EMBL" id="KZV90657.1"/>
    </source>
</evidence>
<dbReference type="SFLD" id="SFLDS00005">
    <property type="entry name" value="Isoprenoid_Synthase_Type_I"/>
    <property type="match status" value="1"/>
</dbReference>
<evidence type="ECO:0000256" key="1">
    <source>
        <dbReference type="ARBA" id="ARBA00001946"/>
    </source>
</evidence>